<reference evidence="2 3" key="1">
    <citation type="journal article" date="2016" name="Nat. Commun.">
        <title>Thousands of microbial genomes shed light on interconnected biogeochemical processes in an aquifer system.</title>
        <authorList>
            <person name="Anantharaman K."/>
            <person name="Brown C.T."/>
            <person name="Hug L.A."/>
            <person name="Sharon I."/>
            <person name="Castelle C.J."/>
            <person name="Probst A.J."/>
            <person name="Thomas B.C."/>
            <person name="Singh A."/>
            <person name="Wilkins M.J."/>
            <person name="Karaoz U."/>
            <person name="Brodie E.L."/>
            <person name="Williams K.H."/>
            <person name="Hubbard S.S."/>
            <person name="Banfield J.F."/>
        </authorList>
    </citation>
    <scope>NUCLEOTIDE SEQUENCE [LARGE SCALE GENOMIC DNA]</scope>
</reference>
<organism evidence="2 3">
    <name type="scientific">Candidatus Gottesmanbacteria bacterium RBG_13_45_10</name>
    <dbReference type="NCBI Taxonomy" id="1798370"/>
    <lineage>
        <taxon>Bacteria</taxon>
        <taxon>Candidatus Gottesmaniibacteriota</taxon>
    </lineage>
</organism>
<dbReference type="InterPro" id="IPR002901">
    <property type="entry name" value="MGlyc_endo_b_GlcNAc-like_dom"/>
</dbReference>
<gene>
    <name evidence="2" type="ORF">A2Z00_00570</name>
</gene>
<comment type="caution">
    <text evidence="2">The sequence shown here is derived from an EMBL/GenBank/DDBJ whole genome shotgun (WGS) entry which is preliminary data.</text>
</comment>
<feature type="domain" description="Mannosyl-glycoprotein endo-beta-N-acetylglucosamidase-like" evidence="1">
    <location>
        <begin position="91"/>
        <end position="164"/>
    </location>
</feature>
<dbReference type="EMBL" id="MFIZ01000030">
    <property type="protein sequence ID" value="OGG11408.1"/>
    <property type="molecule type" value="Genomic_DNA"/>
</dbReference>
<evidence type="ECO:0000313" key="3">
    <source>
        <dbReference type="Proteomes" id="UP000177268"/>
    </source>
</evidence>
<dbReference type="AlphaFoldDB" id="A0A1F5ZFX9"/>
<sequence>MFRKSLLVLAWFPLTYILLIINLTLLASYTQTRANGTKLSTYPPEETPFQLTASAGTSQVLSATVTAGDARVLLVKSFLEKYNSPMSDIADAIVAEADRYGVDFRLVPAIAMCESNAGKRIPKKNEYNAFGIAVYTGQLKGKAFADWQQSIEWVTKYIKEKYYDRGITDLRDIGAIWAPPSVNTQYSWTTCVERFRNSII</sequence>
<protein>
    <recommendedName>
        <fullName evidence="1">Mannosyl-glycoprotein endo-beta-N-acetylglucosamidase-like domain-containing protein</fullName>
    </recommendedName>
</protein>
<dbReference type="Gene3D" id="1.10.530.10">
    <property type="match status" value="1"/>
</dbReference>
<proteinExistence type="predicted"/>
<evidence type="ECO:0000313" key="2">
    <source>
        <dbReference type="EMBL" id="OGG11408.1"/>
    </source>
</evidence>
<name>A0A1F5ZFX9_9BACT</name>
<dbReference type="GO" id="GO:0004040">
    <property type="term" value="F:amidase activity"/>
    <property type="evidence" value="ECO:0007669"/>
    <property type="project" value="InterPro"/>
</dbReference>
<evidence type="ECO:0000259" key="1">
    <source>
        <dbReference type="Pfam" id="PF01832"/>
    </source>
</evidence>
<accession>A0A1F5ZFX9</accession>
<dbReference type="STRING" id="1798370.A2Z00_00570"/>
<dbReference type="Pfam" id="PF01832">
    <property type="entry name" value="Glucosaminidase"/>
    <property type="match status" value="1"/>
</dbReference>
<dbReference type="Proteomes" id="UP000177268">
    <property type="component" value="Unassembled WGS sequence"/>
</dbReference>